<dbReference type="RefSeq" id="XP_009164445.1">
    <property type="nucleotide sequence ID" value="XM_009166181.1"/>
</dbReference>
<accession>A0A075A0N3</accession>
<dbReference type="KEGG" id="ovi:T265_02033"/>
<reference evidence="1 2" key="1">
    <citation type="submission" date="2013-11" db="EMBL/GenBank/DDBJ databases">
        <title>Opisthorchis viverrini - life in the bile duct.</title>
        <authorList>
            <person name="Young N.D."/>
            <person name="Nagarajan N."/>
            <person name="Lin S.J."/>
            <person name="Korhonen P.K."/>
            <person name="Jex A.R."/>
            <person name="Hall R.S."/>
            <person name="Safavi-Hemami H."/>
            <person name="Kaewkong W."/>
            <person name="Bertrand D."/>
            <person name="Gao S."/>
            <person name="Seet Q."/>
            <person name="Wongkham S."/>
            <person name="Teh B.T."/>
            <person name="Wongkham C."/>
            <person name="Intapan P.M."/>
            <person name="Maleewong W."/>
            <person name="Yang X."/>
            <person name="Hu M."/>
            <person name="Wang Z."/>
            <person name="Hofmann A."/>
            <person name="Sternberg P.W."/>
            <person name="Tan P."/>
            <person name="Wang J."/>
            <person name="Gasser R.B."/>
        </authorList>
    </citation>
    <scope>NUCLEOTIDE SEQUENCE [LARGE SCALE GENOMIC DNA]</scope>
</reference>
<name>A0A075A0N3_OPIVI</name>
<dbReference type="Proteomes" id="UP000054324">
    <property type="component" value="Unassembled WGS sequence"/>
</dbReference>
<dbReference type="CTD" id="20316221"/>
<sequence>MVRQAPNQRSFWCWTHSSMKVPFAKLRTRFLIGSLRIRAAKLWPLQAFNACCRRTIVHVERYRPIRNEAIGKRVIGRETGSSIEECVQHQKPLWLNHRLSKVTQAERWPNFDLVEGFESGHEKSASCGCDLSSRMRFASSSLCTSEIWEMSGVMVQWLEREVTDQKVRGSNPTSASRLLLSWLGQPGSIPALGWHGSCIPKGQLWGRLLKGKSQTNFYLEIIVVRESDISVDDDGLLLYNQKVHLIMVKVLE</sequence>
<organism evidence="1 2">
    <name type="scientific">Opisthorchis viverrini</name>
    <name type="common">Southeast Asian liver fluke</name>
    <dbReference type="NCBI Taxonomy" id="6198"/>
    <lineage>
        <taxon>Eukaryota</taxon>
        <taxon>Metazoa</taxon>
        <taxon>Spiralia</taxon>
        <taxon>Lophotrochozoa</taxon>
        <taxon>Platyhelminthes</taxon>
        <taxon>Trematoda</taxon>
        <taxon>Digenea</taxon>
        <taxon>Opisthorchiida</taxon>
        <taxon>Opisthorchiata</taxon>
        <taxon>Opisthorchiidae</taxon>
        <taxon>Opisthorchis</taxon>
    </lineage>
</organism>
<dbReference type="OrthoDB" id="775260at2759"/>
<dbReference type="EMBL" id="KL596641">
    <property type="protein sequence ID" value="KER31802.1"/>
    <property type="molecule type" value="Genomic_DNA"/>
</dbReference>
<dbReference type="GeneID" id="20316221"/>
<proteinExistence type="predicted"/>
<protein>
    <submittedName>
        <fullName evidence="1">Uncharacterized protein</fullName>
    </submittedName>
</protein>
<evidence type="ECO:0000313" key="1">
    <source>
        <dbReference type="EMBL" id="KER31802.1"/>
    </source>
</evidence>
<evidence type="ECO:0000313" key="2">
    <source>
        <dbReference type="Proteomes" id="UP000054324"/>
    </source>
</evidence>
<dbReference type="AlphaFoldDB" id="A0A075A0N3"/>
<gene>
    <name evidence="1" type="ORF">T265_02033</name>
</gene>
<keyword evidence="2" id="KW-1185">Reference proteome</keyword>